<dbReference type="EMBL" id="QNUL01000004">
    <property type="protein sequence ID" value="REA62744.1"/>
    <property type="molecule type" value="Genomic_DNA"/>
</dbReference>
<name>A0A3D8YDZ5_9BACT</name>
<evidence type="ECO:0000313" key="2">
    <source>
        <dbReference type="EMBL" id="REA62744.1"/>
    </source>
</evidence>
<dbReference type="Proteomes" id="UP000256373">
    <property type="component" value="Unassembled WGS sequence"/>
</dbReference>
<proteinExistence type="predicted"/>
<accession>A0A3D8YDZ5</accession>
<evidence type="ECO:0000256" key="1">
    <source>
        <dbReference type="SAM" id="MobiDB-lite"/>
    </source>
</evidence>
<feature type="compositionally biased region" description="Basic and acidic residues" evidence="1">
    <location>
        <begin position="42"/>
        <end position="51"/>
    </location>
</feature>
<organism evidence="2 3">
    <name type="scientific">Dyadobacter luteus</name>
    <dbReference type="NCBI Taxonomy" id="2259619"/>
    <lineage>
        <taxon>Bacteria</taxon>
        <taxon>Pseudomonadati</taxon>
        <taxon>Bacteroidota</taxon>
        <taxon>Cytophagia</taxon>
        <taxon>Cytophagales</taxon>
        <taxon>Spirosomataceae</taxon>
        <taxon>Dyadobacter</taxon>
    </lineage>
</organism>
<sequence length="172" mass="19087">MSSTLNKSDGHTQATSSDTRHANYISQTRTDTASALAASRTGDVRKSDSEYRKDYAKLTNGASDKSPALSNEGAGQTSQLVKLYEDMDKLADVVLYEIDITERRYNKLLSDFKTASASDREAISAELDKLSTNQTTLYKSYVSIYKQGKADWPKVKAEVDRTLLRLRGVTDK</sequence>
<feature type="compositionally biased region" description="Polar residues" evidence="1">
    <location>
        <begin position="1"/>
        <end position="17"/>
    </location>
</feature>
<feature type="region of interest" description="Disordered" evidence="1">
    <location>
        <begin position="1"/>
        <end position="51"/>
    </location>
</feature>
<gene>
    <name evidence="2" type="ORF">DSL64_07415</name>
</gene>
<evidence type="ECO:0000313" key="3">
    <source>
        <dbReference type="Proteomes" id="UP000256373"/>
    </source>
</evidence>
<reference evidence="2 3" key="1">
    <citation type="submission" date="2018-07" db="EMBL/GenBank/DDBJ databases">
        <title>Dyadobacter roseus sp. nov., isolated from rose rhizosphere soil.</title>
        <authorList>
            <person name="Chen L."/>
        </authorList>
    </citation>
    <scope>NUCLEOTIDE SEQUENCE [LARGE SCALE GENOMIC DNA]</scope>
    <source>
        <strain evidence="2 3">RS19</strain>
    </source>
</reference>
<keyword evidence="3" id="KW-1185">Reference proteome</keyword>
<dbReference type="AlphaFoldDB" id="A0A3D8YDZ5"/>
<comment type="caution">
    <text evidence="2">The sequence shown here is derived from an EMBL/GenBank/DDBJ whole genome shotgun (WGS) entry which is preliminary data.</text>
</comment>
<protein>
    <submittedName>
        <fullName evidence="2">Uncharacterized protein</fullName>
    </submittedName>
</protein>
<feature type="compositionally biased region" description="Polar residues" evidence="1">
    <location>
        <begin position="24"/>
        <end position="33"/>
    </location>
</feature>